<dbReference type="AlphaFoldDB" id="A0A656D3J2"/>
<evidence type="ECO:0000313" key="1">
    <source>
        <dbReference type="EMBL" id="CUS97233.1"/>
    </source>
</evidence>
<proteinExistence type="predicted"/>
<evidence type="ECO:0000313" key="3">
    <source>
        <dbReference type="Proteomes" id="UP000243065"/>
    </source>
</evidence>
<gene>
    <name evidence="1" type="ORF">JGI24_00238</name>
    <name evidence="2" type="ORF">JGI25_00371</name>
</gene>
<name>A0A656D3J2_KRYT1</name>
<dbReference type="Proteomes" id="UP000243065">
    <property type="component" value="Unassembled WGS sequence"/>
</dbReference>
<keyword evidence="3" id="KW-1185">Reference proteome</keyword>
<dbReference type="EMBL" id="CZVU01000006">
    <property type="protein sequence ID" value="CUS97233.1"/>
    <property type="molecule type" value="Genomic_DNA"/>
</dbReference>
<evidence type="ECO:0008006" key="5">
    <source>
        <dbReference type="Google" id="ProtNLM"/>
    </source>
</evidence>
<accession>A0A656D3J2</accession>
<protein>
    <recommendedName>
        <fullName evidence="5">Outer membrane protein beta-barrel domain-containing protein</fullName>
    </recommendedName>
</protein>
<evidence type="ECO:0000313" key="2">
    <source>
        <dbReference type="EMBL" id="CUS98129.1"/>
    </source>
</evidence>
<dbReference type="Proteomes" id="UP000243105">
    <property type="component" value="Unassembled WGS sequence"/>
</dbReference>
<evidence type="ECO:0000313" key="4">
    <source>
        <dbReference type="Proteomes" id="UP000243105"/>
    </source>
</evidence>
<dbReference type="EMBL" id="CZVV01000014">
    <property type="protein sequence ID" value="CUS98129.1"/>
    <property type="molecule type" value="Genomic_DNA"/>
</dbReference>
<organism evidence="1 3">
    <name type="scientific">Kryptobacter tengchongensis</name>
    <dbReference type="NCBI Taxonomy" id="1643429"/>
    <lineage>
        <taxon>Bacteria</taxon>
        <taxon>Pseudomonadati</taxon>
        <taxon>Candidatus Kryptoniota</taxon>
        <taxon>Candidatus Kryptobacter</taxon>
    </lineage>
</organism>
<sequence>MKAKFQQSAILLLFIFHFLNSQDLNLKNKNYICLSAGLGANYINLPDISDYITSIAGKNQNEFSGAPEFWLASEFKINKDMSIKIDYSYISKQYNVEETSTGIPLNYNFTYKAHIPTFILNYLFFQPQEIYIVKLGFGLGFVKGYFSQFLPFSGKEIIYKANGGMLKLETIFSSRLDGRVYVYLSADAKVGLTEEAKDSNGNKLIIRKPFDEDRNLRLNFISVAIRFGFSYYF</sequence>
<dbReference type="RefSeq" id="WP_072263607.1">
    <property type="nucleotide sequence ID" value="NZ_CZVU01000006.1"/>
</dbReference>
<reference evidence="3 4" key="1">
    <citation type="submission" date="2015-11" db="EMBL/GenBank/DDBJ databases">
        <authorList>
            <person name="Varghese N."/>
        </authorList>
    </citation>
    <scope>NUCLEOTIDE SEQUENCE [LARGE SCALE GENOMIC DNA]</scope>
    <source>
        <strain evidence="1 3">JGI-24</strain>
        <strain evidence="2 4">JGI-25</strain>
    </source>
</reference>
<dbReference type="OrthoDB" id="9788935at2"/>